<keyword evidence="2 4" id="KW-0479">Metal-binding</keyword>
<keyword evidence="1 4" id="KW-0349">Heme</keyword>
<dbReference type="SUPFAM" id="SSF46626">
    <property type="entry name" value="Cytochrome c"/>
    <property type="match status" value="1"/>
</dbReference>
<keyword evidence="3 4" id="KW-0408">Iron</keyword>
<keyword evidence="8" id="KW-1185">Reference proteome</keyword>
<dbReference type="EMBL" id="JANDBC010000001">
    <property type="protein sequence ID" value="MCP9290995.1"/>
    <property type="molecule type" value="Genomic_DNA"/>
</dbReference>
<accession>A0A9X2RCS7</accession>
<gene>
    <name evidence="7" type="ORF">NM125_05320</name>
</gene>
<dbReference type="Pfam" id="PF18962">
    <property type="entry name" value="Por_Secre_tail"/>
    <property type="match status" value="1"/>
</dbReference>
<dbReference type="InterPro" id="IPR009056">
    <property type="entry name" value="Cyt_c-like_dom"/>
</dbReference>
<evidence type="ECO:0000313" key="8">
    <source>
        <dbReference type="Proteomes" id="UP001139125"/>
    </source>
</evidence>
<sequence length="222" mass="24083">MKRFILSVFLCLGITGMDVYAQVDYEDEIQPIFNASCNSCHSSGQNSFNSSSYDAVIASTSPASRYDGKHVLPGNANGSPLVDKIEPNPQFGSRMPQGGALSDEQISLIRQWIDEGANEVPTSNEVIAELPEGFELKGNYPNPFNPTTNITFRVPEAVSYQLKIYTAHGALVEEIAGNASAGETSVPVSFGNQPSGIYFYQLVAITANERYLLGSEKMTLIK</sequence>
<feature type="domain" description="Cytochrome c" evidence="6">
    <location>
        <begin position="24"/>
        <end position="117"/>
    </location>
</feature>
<proteinExistence type="predicted"/>
<feature type="chain" id="PRO_5040770030" evidence="5">
    <location>
        <begin position="22"/>
        <end position="222"/>
    </location>
</feature>
<name>A0A9X2RCS7_9BACT</name>
<dbReference type="InterPro" id="IPR026444">
    <property type="entry name" value="Secre_tail"/>
</dbReference>
<feature type="signal peptide" evidence="5">
    <location>
        <begin position="1"/>
        <end position="21"/>
    </location>
</feature>
<keyword evidence="5" id="KW-0732">Signal</keyword>
<evidence type="ECO:0000256" key="2">
    <source>
        <dbReference type="ARBA" id="ARBA00022723"/>
    </source>
</evidence>
<evidence type="ECO:0000256" key="3">
    <source>
        <dbReference type="ARBA" id="ARBA00023004"/>
    </source>
</evidence>
<dbReference type="Proteomes" id="UP001139125">
    <property type="component" value="Unassembled WGS sequence"/>
</dbReference>
<dbReference type="PANTHER" id="PTHR35889">
    <property type="entry name" value="CYCLOINULO-OLIGOSACCHARIDE FRUCTANOTRANSFERASE-RELATED"/>
    <property type="match status" value="1"/>
</dbReference>
<evidence type="ECO:0000259" key="6">
    <source>
        <dbReference type="PROSITE" id="PS51007"/>
    </source>
</evidence>
<reference evidence="7" key="1">
    <citation type="submission" date="2022-06" db="EMBL/GenBank/DDBJ databases">
        <title>Gracilimonas sp. CAU 1638 isolated from sea sediment.</title>
        <authorList>
            <person name="Kim W."/>
        </authorList>
    </citation>
    <scope>NUCLEOTIDE SEQUENCE</scope>
    <source>
        <strain evidence="7">CAU 1638</strain>
    </source>
</reference>
<organism evidence="7 8">
    <name type="scientific">Gracilimonas sediminicola</name>
    <dbReference type="NCBI Taxonomy" id="2952158"/>
    <lineage>
        <taxon>Bacteria</taxon>
        <taxon>Pseudomonadati</taxon>
        <taxon>Balneolota</taxon>
        <taxon>Balneolia</taxon>
        <taxon>Balneolales</taxon>
        <taxon>Balneolaceae</taxon>
        <taxon>Gracilimonas</taxon>
    </lineage>
</organism>
<dbReference type="GO" id="GO:0020037">
    <property type="term" value="F:heme binding"/>
    <property type="evidence" value="ECO:0007669"/>
    <property type="project" value="InterPro"/>
</dbReference>
<dbReference type="PROSITE" id="PS51007">
    <property type="entry name" value="CYTC"/>
    <property type="match status" value="1"/>
</dbReference>
<dbReference type="AlphaFoldDB" id="A0A9X2RCS7"/>
<dbReference type="GO" id="GO:0046872">
    <property type="term" value="F:metal ion binding"/>
    <property type="evidence" value="ECO:0007669"/>
    <property type="project" value="UniProtKB-KW"/>
</dbReference>
<comment type="caution">
    <text evidence="7">The sequence shown here is derived from an EMBL/GenBank/DDBJ whole genome shotgun (WGS) entry which is preliminary data.</text>
</comment>
<protein>
    <submittedName>
        <fullName evidence="7">T9SS type A sorting domain-containing protein</fullName>
    </submittedName>
</protein>
<evidence type="ECO:0000256" key="1">
    <source>
        <dbReference type="ARBA" id="ARBA00022617"/>
    </source>
</evidence>
<dbReference type="NCBIfam" id="TIGR04183">
    <property type="entry name" value="Por_Secre_tail"/>
    <property type="match status" value="1"/>
</dbReference>
<dbReference type="GO" id="GO:0009055">
    <property type="term" value="F:electron transfer activity"/>
    <property type="evidence" value="ECO:0007669"/>
    <property type="project" value="InterPro"/>
</dbReference>
<evidence type="ECO:0000256" key="4">
    <source>
        <dbReference type="PROSITE-ProRule" id="PRU00433"/>
    </source>
</evidence>
<evidence type="ECO:0000313" key="7">
    <source>
        <dbReference type="EMBL" id="MCP9290995.1"/>
    </source>
</evidence>
<evidence type="ECO:0000256" key="5">
    <source>
        <dbReference type="SAM" id="SignalP"/>
    </source>
</evidence>
<dbReference type="InterPro" id="IPR036909">
    <property type="entry name" value="Cyt_c-like_dom_sf"/>
</dbReference>
<dbReference type="RefSeq" id="WP_255133549.1">
    <property type="nucleotide sequence ID" value="NZ_JANDBC010000001.1"/>
</dbReference>
<dbReference type="PANTHER" id="PTHR35889:SF3">
    <property type="entry name" value="F-BOX DOMAIN-CONTAINING PROTEIN"/>
    <property type="match status" value="1"/>
</dbReference>